<dbReference type="GO" id="GO:0009099">
    <property type="term" value="P:L-valine biosynthetic process"/>
    <property type="evidence" value="ECO:0007669"/>
    <property type="project" value="TreeGrafter"/>
</dbReference>
<keyword evidence="3 4" id="KW-0786">Thiamine pyrophosphate</keyword>
<dbReference type="Pfam" id="PF00205">
    <property type="entry name" value="TPP_enzyme_M"/>
    <property type="match status" value="1"/>
</dbReference>
<feature type="domain" description="Thiamine pyrophosphate enzyme TPP-binding" evidence="6">
    <location>
        <begin position="374"/>
        <end position="522"/>
    </location>
</feature>
<comment type="similarity">
    <text evidence="2 4">Belongs to the TPP enzyme family.</text>
</comment>
<feature type="domain" description="Thiamine pyrophosphate enzyme N-terminal TPP-binding" evidence="7">
    <location>
        <begin position="1"/>
        <end position="115"/>
    </location>
</feature>
<dbReference type="Proteomes" id="UP000290649">
    <property type="component" value="Unassembled WGS sequence"/>
</dbReference>
<dbReference type="GO" id="GO:0009097">
    <property type="term" value="P:isoleucine biosynthetic process"/>
    <property type="evidence" value="ECO:0007669"/>
    <property type="project" value="TreeGrafter"/>
</dbReference>
<dbReference type="InterPro" id="IPR045229">
    <property type="entry name" value="TPP_enz"/>
</dbReference>
<dbReference type="GO" id="GO:0003984">
    <property type="term" value="F:acetolactate synthase activity"/>
    <property type="evidence" value="ECO:0007669"/>
    <property type="project" value="TreeGrafter"/>
</dbReference>
<dbReference type="PROSITE" id="PS00187">
    <property type="entry name" value="TPP_ENZYMES"/>
    <property type="match status" value="1"/>
</dbReference>
<dbReference type="CDD" id="cd00568">
    <property type="entry name" value="TPP_enzymes"/>
    <property type="match status" value="1"/>
</dbReference>
<evidence type="ECO:0000256" key="3">
    <source>
        <dbReference type="ARBA" id="ARBA00023052"/>
    </source>
</evidence>
<dbReference type="PANTHER" id="PTHR18968">
    <property type="entry name" value="THIAMINE PYROPHOSPHATE ENZYMES"/>
    <property type="match status" value="1"/>
</dbReference>
<dbReference type="InterPro" id="IPR012001">
    <property type="entry name" value="Thiamin_PyroP_enz_TPP-bd_dom"/>
</dbReference>
<sequence>MKAVRAVLHFLKRGGVKYIFGIPAGSVNAFFDELYDMKELTPIIVKHEGAASYMAASYAKYSNELSVCIASSGPGATNLISGCANAMREHLPVLFLTGAVPVSTVGMNASQELNAEPIFRSITKYSVTVNDSKNLLTEVAKAVEIAISGVPGPVHIAMPIDVQLHQVDLATLPPYPNRTPIYPDMMAIKQAAIAMVSGKKGFIFAGQGARHSSSLLLEVAEMLQWPIIVTPQAKGVILDNHPLYAGVYGFAGHESASKLINEDERKVMLIVGSSLGETATNNWNENLTKDRVVIQLDYDSTVFGRKYSVDIPIHGDIDLSLLHIYEYLKDLGAKKDNGVTAEKSVYQSNREFVSQDVLLKLQDFLPETTRYTIDVGEFMAYVVHYMVVKDIDTFDINIHFGAMGQGIAAAFGSILAEPNRPVVCITGDGCFFMHGMEMLTAKEYKLPILFVIMNNARLGMVYHGHSLQYNRSHPRFEQQAVNITAMSEALGIPSVRVESLDDINKYVINHLMSFEGPTILEVSLVDENTPPMGERVKFLSSFGKVN</sequence>
<dbReference type="SUPFAM" id="SSF52518">
    <property type="entry name" value="Thiamin diphosphate-binding fold (THDP-binding)"/>
    <property type="match status" value="2"/>
</dbReference>
<evidence type="ECO:0000259" key="5">
    <source>
        <dbReference type="Pfam" id="PF00205"/>
    </source>
</evidence>
<comment type="cofactor">
    <cofactor evidence="1">
        <name>thiamine diphosphate</name>
        <dbReference type="ChEBI" id="CHEBI:58937"/>
    </cofactor>
</comment>
<reference evidence="8 9" key="1">
    <citation type="journal article" date="2019" name="Int. J. Syst. Evol. Microbiol.">
        <title>Anaerobacillus alkaliphilus sp. nov., a novel alkaliphilic and moderately halophilic bacterium.</title>
        <authorList>
            <person name="Borsodi A.K."/>
            <person name="Aszalos J.M."/>
            <person name="Bihari P."/>
            <person name="Nagy I."/>
            <person name="Schumann P."/>
            <person name="Sproer C."/>
            <person name="Kovacs A.L."/>
            <person name="Boka K."/>
            <person name="Dobosy P."/>
            <person name="Ovari M."/>
            <person name="Szili-Kovacs T."/>
            <person name="Toth E."/>
        </authorList>
    </citation>
    <scope>NUCLEOTIDE SEQUENCE [LARGE SCALE GENOMIC DNA]</scope>
    <source>
        <strain evidence="8 9">B16-10</strain>
    </source>
</reference>
<evidence type="ECO:0000313" key="9">
    <source>
        <dbReference type="Proteomes" id="UP000290649"/>
    </source>
</evidence>
<dbReference type="Pfam" id="PF02776">
    <property type="entry name" value="TPP_enzyme_N"/>
    <property type="match status" value="1"/>
</dbReference>
<feature type="domain" description="Thiamine pyrophosphate enzyme central" evidence="5">
    <location>
        <begin position="188"/>
        <end position="321"/>
    </location>
</feature>
<dbReference type="GO" id="GO:0030976">
    <property type="term" value="F:thiamine pyrophosphate binding"/>
    <property type="evidence" value="ECO:0007669"/>
    <property type="project" value="InterPro"/>
</dbReference>
<evidence type="ECO:0000259" key="7">
    <source>
        <dbReference type="Pfam" id="PF02776"/>
    </source>
</evidence>
<evidence type="ECO:0000256" key="1">
    <source>
        <dbReference type="ARBA" id="ARBA00001964"/>
    </source>
</evidence>
<dbReference type="GO" id="GO:0005948">
    <property type="term" value="C:acetolactate synthase complex"/>
    <property type="evidence" value="ECO:0007669"/>
    <property type="project" value="TreeGrafter"/>
</dbReference>
<dbReference type="OrthoDB" id="4494979at2"/>
<dbReference type="GO" id="GO:0050660">
    <property type="term" value="F:flavin adenine dinucleotide binding"/>
    <property type="evidence" value="ECO:0007669"/>
    <property type="project" value="TreeGrafter"/>
</dbReference>
<proteinExistence type="inferred from homology"/>
<dbReference type="AlphaFoldDB" id="A0A4Q0VWS9"/>
<organism evidence="8 9">
    <name type="scientific">Anaerobacillus alkaliphilus</name>
    <dbReference type="NCBI Taxonomy" id="1548597"/>
    <lineage>
        <taxon>Bacteria</taxon>
        <taxon>Bacillati</taxon>
        <taxon>Bacillota</taxon>
        <taxon>Bacilli</taxon>
        <taxon>Bacillales</taxon>
        <taxon>Bacillaceae</taxon>
        <taxon>Anaerobacillus</taxon>
    </lineage>
</organism>
<comment type="caution">
    <text evidence="8">The sequence shown here is derived from an EMBL/GenBank/DDBJ whole genome shotgun (WGS) entry which is preliminary data.</text>
</comment>
<keyword evidence="9" id="KW-1185">Reference proteome</keyword>
<evidence type="ECO:0000256" key="2">
    <source>
        <dbReference type="ARBA" id="ARBA00007812"/>
    </source>
</evidence>
<accession>A0A4Q0VWS9</accession>
<dbReference type="Gene3D" id="3.40.50.970">
    <property type="match status" value="2"/>
</dbReference>
<dbReference type="InterPro" id="IPR012000">
    <property type="entry name" value="Thiamin_PyroP_enz_cen_dom"/>
</dbReference>
<dbReference type="InterPro" id="IPR011766">
    <property type="entry name" value="TPP_enzyme_TPP-bd"/>
</dbReference>
<dbReference type="InterPro" id="IPR000399">
    <property type="entry name" value="TPP-bd_CS"/>
</dbReference>
<dbReference type="InterPro" id="IPR029035">
    <property type="entry name" value="DHS-like_NAD/FAD-binding_dom"/>
</dbReference>
<dbReference type="CDD" id="cd07035">
    <property type="entry name" value="TPP_PYR_POX_like"/>
    <property type="match status" value="1"/>
</dbReference>
<dbReference type="RefSeq" id="WP_129077298.1">
    <property type="nucleotide sequence ID" value="NZ_QOUX01000021.1"/>
</dbReference>
<dbReference type="InterPro" id="IPR029061">
    <property type="entry name" value="THDP-binding"/>
</dbReference>
<dbReference type="Gene3D" id="3.40.50.1220">
    <property type="entry name" value="TPP-binding domain"/>
    <property type="match status" value="1"/>
</dbReference>
<protein>
    <submittedName>
        <fullName evidence="8">Thiamine pyrophosphate-binding protein</fullName>
    </submittedName>
</protein>
<evidence type="ECO:0000256" key="4">
    <source>
        <dbReference type="RuleBase" id="RU362132"/>
    </source>
</evidence>
<dbReference type="GO" id="GO:0000287">
    <property type="term" value="F:magnesium ion binding"/>
    <property type="evidence" value="ECO:0007669"/>
    <property type="project" value="InterPro"/>
</dbReference>
<dbReference type="FunFam" id="3.40.50.970:FF:000007">
    <property type="entry name" value="Acetolactate synthase"/>
    <property type="match status" value="1"/>
</dbReference>
<dbReference type="PANTHER" id="PTHR18968:SF13">
    <property type="entry name" value="ACETOLACTATE SYNTHASE CATALYTIC SUBUNIT, MITOCHONDRIAL"/>
    <property type="match status" value="1"/>
</dbReference>
<dbReference type="SUPFAM" id="SSF52467">
    <property type="entry name" value="DHS-like NAD/FAD-binding domain"/>
    <property type="match status" value="1"/>
</dbReference>
<evidence type="ECO:0000259" key="6">
    <source>
        <dbReference type="Pfam" id="PF02775"/>
    </source>
</evidence>
<gene>
    <name evidence="8" type="ORF">DS745_05625</name>
</gene>
<evidence type="ECO:0000313" key="8">
    <source>
        <dbReference type="EMBL" id="RXJ02789.1"/>
    </source>
</evidence>
<dbReference type="Pfam" id="PF02775">
    <property type="entry name" value="TPP_enzyme_C"/>
    <property type="match status" value="1"/>
</dbReference>
<name>A0A4Q0VWS9_9BACI</name>
<dbReference type="EMBL" id="QOUX01000021">
    <property type="protein sequence ID" value="RXJ02789.1"/>
    <property type="molecule type" value="Genomic_DNA"/>
</dbReference>